<name>A0A1B0APP6_9MUSC</name>
<dbReference type="EnsemblMetazoa" id="GPPI004119-RA">
    <property type="protein sequence ID" value="GPPI004119-PA"/>
    <property type="gene ID" value="GPPI004119"/>
</dbReference>
<reference evidence="1" key="2">
    <citation type="submission" date="2020-05" db="UniProtKB">
        <authorList>
            <consortium name="EnsemblMetazoa"/>
        </authorList>
    </citation>
    <scope>IDENTIFICATION</scope>
    <source>
        <strain evidence="1">IAEA</strain>
    </source>
</reference>
<protein>
    <submittedName>
        <fullName evidence="1">Uncharacterized protein</fullName>
    </submittedName>
</protein>
<dbReference type="Proteomes" id="UP000092460">
    <property type="component" value="Unassembled WGS sequence"/>
</dbReference>
<dbReference type="AlphaFoldDB" id="A0A1B0APP6"/>
<reference evidence="2" key="1">
    <citation type="submission" date="2015-01" db="EMBL/GenBank/DDBJ databases">
        <authorList>
            <person name="Aksoy S."/>
            <person name="Warren W."/>
            <person name="Wilson R.K."/>
        </authorList>
    </citation>
    <scope>NUCLEOTIDE SEQUENCE [LARGE SCALE GENOMIC DNA]</scope>
    <source>
        <strain evidence="2">IAEA</strain>
    </source>
</reference>
<keyword evidence="2" id="KW-1185">Reference proteome</keyword>
<sequence length="101" mass="11044">MIILSLSGKEIEKVLLIIKVADIQGLNFGFLNANFGRVCTVDENVDKLLVVATSELVFVEFSSVSNACIESSEFVSARYSFSSALIFLAVQEASKNFTLNE</sequence>
<accession>A0A1B0APP6</accession>
<dbReference type="VEuPathDB" id="VectorBase:GPPI004119"/>
<proteinExistence type="predicted"/>
<dbReference type="EMBL" id="JXJN01001542">
    <property type="status" value="NOT_ANNOTATED_CDS"/>
    <property type="molecule type" value="Genomic_DNA"/>
</dbReference>
<evidence type="ECO:0000313" key="1">
    <source>
        <dbReference type="EnsemblMetazoa" id="GPPI004119-PA"/>
    </source>
</evidence>
<organism evidence="1 2">
    <name type="scientific">Glossina palpalis gambiensis</name>
    <dbReference type="NCBI Taxonomy" id="67801"/>
    <lineage>
        <taxon>Eukaryota</taxon>
        <taxon>Metazoa</taxon>
        <taxon>Ecdysozoa</taxon>
        <taxon>Arthropoda</taxon>
        <taxon>Hexapoda</taxon>
        <taxon>Insecta</taxon>
        <taxon>Pterygota</taxon>
        <taxon>Neoptera</taxon>
        <taxon>Endopterygota</taxon>
        <taxon>Diptera</taxon>
        <taxon>Brachycera</taxon>
        <taxon>Muscomorpha</taxon>
        <taxon>Hippoboscoidea</taxon>
        <taxon>Glossinidae</taxon>
        <taxon>Glossina</taxon>
    </lineage>
</organism>
<evidence type="ECO:0000313" key="2">
    <source>
        <dbReference type="Proteomes" id="UP000092460"/>
    </source>
</evidence>